<dbReference type="STRING" id="246404.A0A507FE76"/>
<dbReference type="PROSITE" id="PS50082">
    <property type="entry name" value="WD_REPEATS_2"/>
    <property type="match status" value="1"/>
</dbReference>
<feature type="region of interest" description="Disordered" evidence="2">
    <location>
        <begin position="1395"/>
        <end position="1449"/>
    </location>
</feature>
<keyword evidence="1" id="KW-0853">WD repeat</keyword>
<keyword evidence="5" id="KW-1185">Reference proteome</keyword>
<feature type="domain" description="RAVE complex protein Rav1 C-terminal" evidence="3">
    <location>
        <begin position="697"/>
        <end position="1312"/>
    </location>
</feature>
<evidence type="ECO:0000256" key="1">
    <source>
        <dbReference type="PROSITE-ProRule" id="PRU00221"/>
    </source>
</evidence>
<feature type="compositionally biased region" description="Polar residues" evidence="2">
    <location>
        <begin position="1881"/>
        <end position="1893"/>
    </location>
</feature>
<feature type="compositionally biased region" description="Polar residues" evidence="2">
    <location>
        <begin position="1330"/>
        <end position="1346"/>
    </location>
</feature>
<evidence type="ECO:0000259" key="3">
    <source>
        <dbReference type="Pfam" id="PF12234"/>
    </source>
</evidence>
<dbReference type="SUPFAM" id="SSF50978">
    <property type="entry name" value="WD40 repeat-like"/>
    <property type="match status" value="2"/>
</dbReference>
<proteinExistence type="predicted"/>
<feature type="repeat" description="WD" evidence="1">
    <location>
        <begin position="2216"/>
        <end position="2250"/>
    </location>
</feature>
<dbReference type="EMBL" id="QEAP01000159">
    <property type="protein sequence ID" value="TPX73880.1"/>
    <property type="molecule type" value="Genomic_DNA"/>
</dbReference>
<dbReference type="GO" id="GO:0007035">
    <property type="term" value="P:vacuolar acidification"/>
    <property type="evidence" value="ECO:0007669"/>
    <property type="project" value="TreeGrafter"/>
</dbReference>
<dbReference type="Proteomes" id="UP000320333">
    <property type="component" value="Unassembled WGS sequence"/>
</dbReference>
<reference evidence="4 5" key="1">
    <citation type="journal article" date="2019" name="Sci. Rep.">
        <title>Comparative genomics of chytrid fungi reveal insights into the obligate biotrophic and pathogenic lifestyle of Synchytrium endobioticum.</title>
        <authorList>
            <person name="van de Vossenberg B.T.L.H."/>
            <person name="Warris S."/>
            <person name="Nguyen H.D.T."/>
            <person name="van Gent-Pelzer M.P.E."/>
            <person name="Joly D.L."/>
            <person name="van de Geest H.C."/>
            <person name="Bonants P.J.M."/>
            <person name="Smith D.S."/>
            <person name="Levesque C.A."/>
            <person name="van der Lee T.A.J."/>
        </authorList>
    </citation>
    <scope>NUCLEOTIDE SEQUENCE [LARGE SCALE GENOMIC DNA]</scope>
    <source>
        <strain evidence="4 5">CBS 675.73</strain>
    </source>
</reference>
<evidence type="ECO:0000313" key="5">
    <source>
        <dbReference type="Proteomes" id="UP000320333"/>
    </source>
</evidence>
<organism evidence="4 5">
    <name type="scientific">Chytriomyces confervae</name>
    <dbReference type="NCBI Taxonomy" id="246404"/>
    <lineage>
        <taxon>Eukaryota</taxon>
        <taxon>Fungi</taxon>
        <taxon>Fungi incertae sedis</taxon>
        <taxon>Chytridiomycota</taxon>
        <taxon>Chytridiomycota incertae sedis</taxon>
        <taxon>Chytridiomycetes</taxon>
        <taxon>Chytridiales</taxon>
        <taxon>Chytriomycetaceae</taxon>
        <taxon>Chytriomyces</taxon>
    </lineage>
</organism>
<dbReference type="PANTHER" id="PTHR13950">
    <property type="entry name" value="RABCONNECTIN-RELATED"/>
    <property type="match status" value="1"/>
</dbReference>
<dbReference type="InterPro" id="IPR001680">
    <property type="entry name" value="WD40_rpt"/>
</dbReference>
<accession>A0A507FE76</accession>
<dbReference type="InterPro" id="IPR022033">
    <property type="entry name" value="Rav1p_C"/>
</dbReference>
<dbReference type="Pfam" id="PF00400">
    <property type="entry name" value="WD40"/>
    <property type="match status" value="1"/>
</dbReference>
<protein>
    <recommendedName>
        <fullName evidence="3">RAVE complex protein Rav1 C-terminal domain-containing protein</fullName>
    </recommendedName>
</protein>
<gene>
    <name evidence="4" type="ORF">CcCBS67573_g04853</name>
</gene>
<dbReference type="PANTHER" id="PTHR13950:SF9">
    <property type="entry name" value="RABCONNECTIN-3A"/>
    <property type="match status" value="1"/>
</dbReference>
<dbReference type="GO" id="GO:0043291">
    <property type="term" value="C:RAVE complex"/>
    <property type="evidence" value="ECO:0007669"/>
    <property type="project" value="TreeGrafter"/>
</dbReference>
<dbReference type="InterPro" id="IPR036322">
    <property type="entry name" value="WD40_repeat_dom_sf"/>
</dbReference>
<evidence type="ECO:0000256" key="2">
    <source>
        <dbReference type="SAM" id="MobiDB-lite"/>
    </source>
</evidence>
<evidence type="ECO:0000313" key="4">
    <source>
        <dbReference type="EMBL" id="TPX73880.1"/>
    </source>
</evidence>
<dbReference type="OrthoDB" id="342131at2759"/>
<comment type="caution">
    <text evidence="4">The sequence shown here is derived from an EMBL/GenBank/DDBJ whole genome shotgun (WGS) entry which is preliminary data.</text>
</comment>
<dbReference type="PROSITE" id="PS50294">
    <property type="entry name" value="WD_REPEATS_REGION"/>
    <property type="match status" value="1"/>
</dbReference>
<dbReference type="Gene3D" id="2.130.10.10">
    <property type="entry name" value="YVTN repeat-like/Quinoprotein amine dehydrogenase"/>
    <property type="match status" value="2"/>
</dbReference>
<sequence length="2308" mass="254327">MRHQLGQVLGSRVQHMSVCQTGRSGEMLIATANRRHVHFHLSAKHAGSIRVECTHLIDKDGAVNALAVRVKGETVVAAVSVQGRVFVYAASFSVLPFMWRSIGELDADVNCLDWSHDASRLIAGGASYHLWDIHQDTDSILIWHQPAASPVSKIVFSPDSKFFASLAENDRFLKVWYKSDQLKEISFDFVYISHPIHVVSFEWRYPHEDAVSNSVRDKPSPNALISVTRDSTARIWVPTSSGTYPFAYSSSSGNNSSSNINSGTIPSPVEFQMRAAIVPDVKTTIHWIQPYAVSNAFGFASRDPRRGLSSKSKISASSSGMGFSVEQDEDGPDLLFGVTEQGGIQVWGITGLMEGRKLHHRRIPKVMLMLKTVDGTLSQLDFEAFQGRVEVSHIAKMDSAIYFPPQLSILAHSPSSGLLNVFSLNLDEFLGAHSENVSRFQLDASWCGHMAGTWTREFFLSPNLGLIASVASDSAAGDVAYFSCANDVVNNSRVSEGLDLITRSEYFTTSETKPAEISIAWVPNYKIAIVSTGFNVFLDYVGQSSETSDSSATTHISLQQASLIYPITLLQAVLPTPSVRSSHPNFKIIWVLGLCGRDGRVIVWQVRLWPETGQCDGSEIILDTSLSISHGAERSVGGFNLFSLVHGQEENEDCGTIFGTLSSEGILSFWGLAVSLDKNMSTEVGLVSRGQISVGQGVSNLRVDMFGSIAAVRRIDESDWQVSVWRTQIEDNEYTEIWKKKWSSEVVMADITVTSDGQSLIAAATRSGVDVFCQNRSEAFDSPCEWIPVSEMTLSWEDEVKCIGWLPNGSLAVSLASRGFAVFNKWKDTSHADSLQGETARLPSTLQRTVARINGRLPDYHPSQLLHYVIWAKYELVQFILSVVHGYVRLMSQGGRIKLMREIPSTLWKFFEEEGAAAGGAGANYDALFLEEGEQSSGVEIGSFTKSDLDYLVEHLTEHQILLPYLSAEDQTKLFAIMNSFVQVEQQKRSIDENGARFVFFARLLLSALPIVEGKAVAVSESLSTRDISWAFYSDSQDFLVDFTNQSFNGKPLWKDVRSLGMGFWLRNSESLRRQIESIARNQYMSNEEKNPVDCALFYICLRKKNVLLGLWKLASSHPEQGAMLKFLGNDFAEERWQKAAVKNAFALLGKQRYEYAVAFFLLADRLKDAVNVCLKHLKDLQLAIVLCRVFEGDESATLADTLKSNILPEAFSVGDRYLISMVYTLLKEKEKALKATMMPLKSFTDIPETTSTLAGDAADPPLLVIHNHLSKTYKAMRVKDVEKIPAGVQFDFLSSGAVIYESMACPGLALDMYARARDAAAAAVIERTTTVASAPSATNQQQSDSIDWGPPVSANPTMDLSAPVSSQPSGGMDWGAPVSLQPSGGMDWGAPVSSQPSGGMDWGAPVSSQPSGGMDWGAPVSLQPSGGMDWGAPVSSQSAGGMDWGEPVARKPANELDEYEAFKNSMKSDEPDELELLERELELAEQKNAPAVTTSTAEEPTVQVTLDTNQMMQVSNIIEKIRFQQWKMAIRMIHALYKPIAVVSLNMDILSVDPVFKGYFAHLNTGLRKLSERVEMPLPILDAAITTRFKEMDAFVAFVELPCLSSDVRSAKHFSAVLVEGSSHLCSLVFGGADASYDAASVDPVIDYSKRMLWSVIRWYEKDESVDLPISVSVMSQTASTAFLALTISYLRCKDFRSLWWVVGLSDRFFEVLVGGAKKKNLKPLILDLLTQREPIIQPDSDSEGDDSDDDYYGEVSPEKALLAETLLASIALQHIGLDFKVFVKHMKEGGAVEDSHGFLSENFLSKLSSLLHQMHAQVRASWSGSLKFKISKLGKYLLNKYSKGVWALIKRTANIRKLASQIISGDPKGSSPDQGIEAMSTSDIHSESANASDEIAPDAPVQTKRTVKVYDESCYELVFRTKDIIGTFAINPLNNNCFAVATHDTIVEFDLDASLHFYSREEVLAKRRESVDDLAIKSSKKSLKTSHSERLNPENGDLRRNLSFDSLQRAVKDSMMDLRRRDSELDSGRRIQRNVVSVSSLEAHPTLNYYLAGIGDGNSESIVKLYQFGQKGDLVAYSSGSSARITKCRFDPFGGRFGCSDAKGELRLWKFDATQQSLNPTQVLQCHSAITNDFCFVNSSTILATAGVSSNGSNICLWDTLLPQHKARVKSFHVTEGGAYSIAHSHRHQAIISGGKKGDILIFDVRQMRHRKTFRAHESTVKSLFVDESHGLLISGATGGDIKVWDLEMLGNEGWNSDESALSRKFPAGHSEKASGMSTYGVMQISVNDDRIYTCGADGSLSRCKV</sequence>
<name>A0A507FE76_9FUNG</name>
<feature type="region of interest" description="Disordered" evidence="2">
    <location>
        <begin position="1330"/>
        <end position="1372"/>
    </location>
</feature>
<feature type="compositionally biased region" description="Polar residues" evidence="2">
    <location>
        <begin position="1355"/>
        <end position="1370"/>
    </location>
</feature>
<dbReference type="Pfam" id="PF12234">
    <property type="entry name" value="Rav1p_C"/>
    <property type="match status" value="1"/>
</dbReference>
<dbReference type="SMART" id="SM00320">
    <property type="entry name" value="WD40"/>
    <property type="match status" value="9"/>
</dbReference>
<dbReference type="InterPro" id="IPR052208">
    <property type="entry name" value="DmX-like/RAVE_component"/>
</dbReference>
<dbReference type="InterPro" id="IPR015943">
    <property type="entry name" value="WD40/YVTN_repeat-like_dom_sf"/>
</dbReference>
<feature type="region of interest" description="Disordered" evidence="2">
    <location>
        <begin position="1866"/>
        <end position="1900"/>
    </location>
</feature>